<organism evidence="2 3">
    <name type="scientific">Rhipicephalus microplus</name>
    <name type="common">Cattle tick</name>
    <name type="synonym">Boophilus microplus</name>
    <dbReference type="NCBI Taxonomy" id="6941"/>
    <lineage>
        <taxon>Eukaryota</taxon>
        <taxon>Metazoa</taxon>
        <taxon>Ecdysozoa</taxon>
        <taxon>Arthropoda</taxon>
        <taxon>Chelicerata</taxon>
        <taxon>Arachnida</taxon>
        <taxon>Acari</taxon>
        <taxon>Parasitiformes</taxon>
        <taxon>Ixodida</taxon>
        <taxon>Ixodoidea</taxon>
        <taxon>Ixodidae</taxon>
        <taxon>Rhipicephalinae</taxon>
        <taxon>Rhipicephalus</taxon>
        <taxon>Boophilus</taxon>
    </lineage>
</organism>
<feature type="compositionally biased region" description="Basic and acidic residues" evidence="1">
    <location>
        <begin position="189"/>
        <end position="201"/>
    </location>
</feature>
<dbReference type="Proteomes" id="UP000821866">
    <property type="component" value="Chromosome 4"/>
</dbReference>
<sequence length="239" mass="26366">MEIVEGEEISQDEANSPCWMTAYGRKNSKGMRMATTTCERTPTRGGRKGGGCTTAPRNVYQRIVATSRFPQLLRDKYRIIEKNACTYVKAQQVRLGDCTYKVSVYPAPLDDTCKGVIRGVDVDVNKAELRAGIVNHRNAGTIEVKRIKSNMAVVVLEIASLKVKLRKQKAAQAISSRVVGVSMAENAVHKSTQEPKVDVSKAKRKAPPPKDDSDSEMPGVESSQNKMLEELLRISKKIS</sequence>
<evidence type="ECO:0000313" key="3">
    <source>
        <dbReference type="Proteomes" id="UP000821866"/>
    </source>
</evidence>
<evidence type="ECO:0000313" key="2">
    <source>
        <dbReference type="EMBL" id="KAH8028425.1"/>
    </source>
</evidence>
<evidence type="ECO:0000256" key="1">
    <source>
        <dbReference type="SAM" id="MobiDB-lite"/>
    </source>
</evidence>
<name>A0A9J6E2P5_RHIMP</name>
<reference evidence="2" key="2">
    <citation type="submission" date="2021-09" db="EMBL/GenBank/DDBJ databases">
        <authorList>
            <person name="Jia N."/>
            <person name="Wang J."/>
            <person name="Shi W."/>
            <person name="Du L."/>
            <person name="Sun Y."/>
            <person name="Zhan W."/>
            <person name="Jiang J."/>
            <person name="Wang Q."/>
            <person name="Zhang B."/>
            <person name="Ji P."/>
            <person name="Sakyi L.B."/>
            <person name="Cui X."/>
            <person name="Yuan T."/>
            <person name="Jiang B."/>
            <person name="Yang W."/>
            <person name="Lam T.T.-Y."/>
            <person name="Chang Q."/>
            <person name="Ding S."/>
            <person name="Wang X."/>
            <person name="Zhu J."/>
            <person name="Ruan X."/>
            <person name="Zhao L."/>
            <person name="Wei J."/>
            <person name="Que T."/>
            <person name="Du C."/>
            <person name="Cheng J."/>
            <person name="Dai P."/>
            <person name="Han X."/>
            <person name="Huang E."/>
            <person name="Gao Y."/>
            <person name="Liu J."/>
            <person name="Shao H."/>
            <person name="Ye R."/>
            <person name="Li L."/>
            <person name="Wei W."/>
            <person name="Wang X."/>
            <person name="Wang C."/>
            <person name="Huo Q."/>
            <person name="Li W."/>
            <person name="Guo W."/>
            <person name="Chen H."/>
            <person name="Chen S."/>
            <person name="Zhou L."/>
            <person name="Zhou L."/>
            <person name="Ni X."/>
            <person name="Tian J."/>
            <person name="Zhou Y."/>
            <person name="Sheng Y."/>
            <person name="Liu T."/>
            <person name="Pan Y."/>
            <person name="Xia L."/>
            <person name="Li J."/>
            <person name="Zhao F."/>
            <person name="Cao W."/>
        </authorList>
    </citation>
    <scope>NUCLEOTIDE SEQUENCE</scope>
    <source>
        <strain evidence="2">Rmic-2018</strain>
        <tissue evidence="2">Larvae</tissue>
    </source>
</reference>
<comment type="caution">
    <text evidence="2">The sequence shown here is derived from an EMBL/GenBank/DDBJ whole genome shotgun (WGS) entry which is preliminary data.</text>
</comment>
<feature type="region of interest" description="Disordered" evidence="1">
    <location>
        <begin position="189"/>
        <end position="227"/>
    </location>
</feature>
<dbReference type="AlphaFoldDB" id="A0A9J6E2P5"/>
<gene>
    <name evidence="2" type="ORF">HPB51_016592</name>
</gene>
<protein>
    <submittedName>
        <fullName evidence="2">Uncharacterized protein</fullName>
    </submittedName>
</protein>
<accession>A0A9J6E2P5</accession>
<dbReference type="EMBL" id="JABSTU010000006">
    <property type="protein sequence ID" value="KAH8028425.1"/>
    <property type="molecule type" value="Genomic_DNA"/>
</dbReference>
<reference evidence="2" key="1">
    <citation type="journal article" date="2020" name="Cell">
        <title>Large-Scale Comparative Analyses of Tick Genomes Elucidate Their Genetic Diversity and Vector Capacities.</title>
        <authorList>
            <consortium name="Tick Genome and Microbiome Consortium (TIGMIC)"/>
            <person name="Jia N."/>
            <person name="Wang J."/>
            <person name="Shi W."/>
            <person name="Du L."/>
            <person name="Sun Y."/>
            <person name="Zhan W."/>
            <person name="Jiang J.F."/>
            <person name="Wang Q."/>
            <person name="Zhang B."/>
            <person name="Ji P."/>
            <person name="Bell-Sakyi L."/>
            <person name="Cui X.M."/>
            <person name="Yuan T.T."/>
            <person name="Jiang B.G."/>
            <person name="Yang W.F."/>
            <person name="Lam T.T."/>
            <person name="Chang Q.C."/>
            <person name="Ding S.J."/>
            <person name="Wang X.J."/>
            <person name="Zhu J.G."/>
            <person name="Ruan X.D."/>
            <person name="Zhao L."/>
            <person name="Wei J.T."/>
            <person name="Ye R.Z."/>
            <person name="Que T.C."/>
            <person name="Du C.H."/>
            <person name="Zhou Y.H."/>
            <person name="Cheng J.X."/>
            <person name="Dai P.F."/>
            <person name="Guo W.B."/>
            <person name="Han X.H."/>
            <person name="Huang E.J."/>
            <person name="Li L.F."/>
            <person name="Wei W."/>
            <person name="Gao Y.C."/>
            <person name="Liu J.Z."/>
            <person name="Shao H.Z."/>
            <person name="Wang X."/>
            <person name="Wang C.C."/>
            <person name="Yang T.C."/>
            <person name="Huo Q.B."/>
            <person name="Li W."/>
            <person name="Chen H.Y."/>
            <person name="Chen S.E."/>
            <person name="Zhou L.G."/>
            <person name="Ni X.B."/>
            <person name="Tian J.H."/>
            <person name="Sheng Y."/>
            <person name="Liu T."/>
            <person name="Pan Y.S."/>
            <person name="Xia L.Y."/>
            <person name="Li J."/>
            <person name="Zhao F."/>
            <person name="Cao W.C."/>
        </authorList>
    </citation>
    <scope>NUCLEOTIDE SEQUENCE</scope>
    <source>
        <strain evidence="2">Rmic-2018</strain>
    </source>
</reference>
<keyword evidence="3" id="KW-1185">Reference proteome</keyword>
<proteinExistence type="predicted"/>